<evidence type="ECO:0000256" key="1">
    <source>
        <dbReference type="ARBA" id="ARBA00004123"/>
    </source>
</evidence>
<keyword evidence="8" id="KW-1185">Reference proteome</keyword>
<accession>A0AAF1AW06</accession>
<dbReference type="GO" id="GO:0030154">
    <property type="term" value="P:cell differentiation"/>
    <property type="evidence" value="ECO:0007669"/>
    <property type="project" value="TreeGrafter"/>
</dbReference>
<dbReference type="PANTHER" id="PTHR47998:SF93">
    <property type="entry name" value="MYB-LIKE TRANSCRIPTION FACTOR ETC1"/>
    <property type="match status" value="1"/>
</dbReference>
<dbReference type="SMART" id="SM00717">
    <property type="entry name" value="SANT"/>
    <property type="match status" value="1"/>
</dbReference>
<reference evidence="7" key="1">
    <citation type="journal article" date="2016" name="Nat. Genet.">
        <title>A high-quality carrot genome assembly provides new insights into carotenoid accumulation and asterid genome evolution.</title>
        <authorList>
            <person name="Iorizzo M."/>
            <person name="Ellison S."/>
            <person name="Senalik D."/>
            <person name="Zeng P."/>
            <person name="Satapoomin P."/>
            <person name="Huang J."/>
            <person name="Bowman M."/>
            <person name="Iovene M."/>
            <person name="Sanseverino W."/>
            <person name="Cavagnaro P."/>
            <person name="Yildiz M."/>
            <person name="Macko-Podgorni A."/>
            <person name="Moranska E."/>
            <person name="Grzebelus E."/>
            <person name="Grzebelus D."/>
            <person name="Ashrafi H."/>
            <person name="Zheng Z."/>
            <person name="Cheng S."/>
            <person name="Spooner D."/>
            <person name="Van Deynze A."/>
            <person name="Simon P."/>
        </authorList>
    </citation>
    <scope>NUCLEOTIDE SEQUENCE</scope>
    <source>
        <tissue evidence="7">Leaf</tissue>
    </source>
</reference>
<dbReference type="PROSITE" id="PS50090">
    <property type="entry name" value="MYB_LIKE"/>
    <property type="match status" value="1"/>
</dbReference>
<feature type="region of interest" description="Disordered" evidence="4">
    <location>
        <begin position="1"/>
        <end position="23"/>
    </location>
</feature>
<reference evidence="7" key="2">
    <citation type="submission" date="2022-03" db="EMBL/GenBank/DDBJ databases">
        <title>Draft title - Genomic analysis of global carrot germplasm unveils the trajectory of domestication and the origin of high carotenoid orange carrot.</title>
        <authorList>
            <person name="Iorizzo M."/>
            <person name="Ellison S."/>
            <person name="Senalik D."/>
            <person name="Macko-Podgorni A."/>
            <person name="Grzebelus D."/>
            <person name="Bostan H."/>
            <person name="Rolling W."/>
            <person name="Curaba J."/>
            <person name="Simon P."/>
        </authorList>
    </citation>
    <scope>NUCLEOTIDE SEQUENCE</scope>
    <source>
        <tissue evidence="7">Leaf</tissue>
    </source>
</reference>
<dbReference type="EMBL" id="CP093346">
    <property type="protein sequence ID" value="WOG97049.1"/>
    <property type="molecule type" value="Genomic_DNA"/>
</dbReference>
<evidence type="ECO:0000256" key="3">
    <source>
        <dbReference type="ARBA" id="ARBA00023242"/>
    </source>
</evidence>
<comment type="subcellular location">
    <subcellularLocation>
        <location evidence="1">Nucleus</location>
    </subcellularLocation>
</comment>
<dbReference type="GO" id="GO:0005634">
    <property type="term" value="C:nucleus"/>
    <property type="evidence" value="ECO:0007669"/>
    <property type="project" value="UniProtKB-SubCell"/>
</dbReference>
<dbReference type="InterPro" id="IPR017930">
    <property type="entry name" value="Myb_dom"/>
</dbReference>
<dbReference type="InterPro" id="IPR015495">
    <property type="entry name" value="Myb_TF_plants"/>
</dbReference>
<feature type="domain" description="Myb-like" evidence="5">
    <location>
        <begin position="30"/>
        <end position="67"/>
    </location>
</feature>
<sequence>MDKKSPTHPEPTTSECQDSGSSQLEIIKMTDEEEDLILRMYRLVGQRWHLIAGRLPGRKPEEIQRFWTVKHQLPLQNGSWDAGEPMVLKSS</sequence>
<evidence type="ECO:0000313" key="8">
    <source>
        <dbReference type="Proteomes" id="UP000077755"/>
    </source>
</evidence>
<evidence type="ECO:0008006" key="9">
    <source>
        <dbReference type="Google" id="ProtNLM"/>
    </source>
</evidence>
<keyword evidence="3" id="KW-0539">Nucleus</keyword>
<organism evidence="7 8">
    <name type="scientific">Daucus carota subsp. sativus</name>
    <name type="common">Carrot</name>
    <dbReference type="NCBI Taxonomy" id="79200"/>
    <lineage>
        <taxon>Eukaryota</taxon>
        <taxon>Viridiplantae</taxon>
        <taxon>Streptophyta</taxon>
        <taxon>Embryophyta</taxon>
        <taxon>Tracheophyta</taxon>
        <taxon>Spermatophyta</taxon>
        <taxon>Magnoliopsida</taxon>
        <taxon>eudicotyledons</taxon>
        <taxon>Gunneridae</taxon>
        <taxon>Pentapetalae</taxon>
        <taxon>asterids</taxon>
        <taxon>campanulids</taxon>
        <taxon>Apiales</taxon>
        <taxon>Apiaceae</taxon>
        <taxon>Apioideae</taxon>
        <taxon>Scandiceae</taxon>
        <taxon>Daucinae</taxon>
        <taxon>Daucus</taxon>
        <taxon>Daucus sect. Daucus</taxon>
    </lineage>
</organism>
<dbReference type="AlphaFoldDB" id="A0AAF1AW06"/>
<evidence type="ECO:0000256" key="2">
    <source>
        <dbReference type="ARBA" id="ARBA00023125"/>
    </source>
</evidence>
<protein>
    <recommendedName>
        <fullName evidence="9">Myb-like domain-containing protein</fullName>
    </recommendedName>
</protein>
<keyword evidence="2" id="KW-0238">DNA-binding</keyword>
<gene>
    <name evidence="7" type="ORF">DCAR_0416388</name>
</gene>
<evidence type="ECO:0000313" key="7">
    <source>
        <dbReference type="EMBL" id="WOG97049.1"/>
    </source>
</evidence>
<dbReference type="KEGG" id="dcr:108218426"/>
<dbReference type="Pfam" id="PF00249">
    <property type="entry name" value="Myb_DNA-binding"/>
    <property type="match status" value="1"/>
</dbReference>
<dbReference type="SUPFAM" id="SSF46689">
    <property type="entry name" value="Homeodomain-like"/>
    <property type="match status" value="1"/>
</dbReference>
<dbReference type="Proteomes" id="UP000077755">
    <property type="component" value="Chromosome 4"/>
</dbReference>
<evidence type="ECO:0000256" key="4">
    <source>
        <dbReference type="SAM" id="MobiDB-lite"/>
    </source>
</evidence>
<evidence type="ECO:0000259" key="5">
    <source>
        <dbReference type="PROSITE" id="PS50090"/>
    </source>
</evidence>
<dbReference type="PROSITE" id="PS51294">
    <property type="entry name" value="HTH_MYB"/>
    <property type="match status" value="1"/>
</dbReference>
<name>A0AAF1AW06_DAUCS</name>
<evidence type="ECO:0000259" key="6">
    <source>
        <dbReference type="PROSITE" id="PS51294"/>
    </source>
</evidence>
<dbReference type="PANTHER" id="PTHR47998">
    <property type="entry name" value="TRANSCRIPTION FACTOR MYB51-LIKE ISOFORM X1"/>
    <property type="match status" value="1"/>
</dbReference>
<proteinExistence type="predicted"/>
<dbReference type="GO" id="GO:0006355">
    <property type="term" value="P:regulation of DNA-templated transcription"/>
    <property type="evidence" value="ECO:0007669"/>
    <property type="project" value="TreeGrafter"/>
</dbReference>
<feature type="compositionally biased region" description="Polar residues" evidence="4">
    <location>
        <begin position="10"/>
        <end position="23"/>
    </location>
</feature>
<dbReference type="GO" id="GO:0000976">
    <property type="term" value="F:transcription cis-regulatory region binding"/>
    <property type="evidence" value="ECO:0007669"/>
    <property type="project" value="TreeGrafter"/>
</dbReference>
<feature type="domain" description="HTH myb-type" evidence="6">
    <location>
        <begin position="28"/>
        <end position="76"/>
    </location>
</feature>
<dbReference type="CDD" id="cd00167">
    <property type="entry name" value="SANT"/>
    <property type="match status" value="1"/>
</dbReference>
<dbReference type="InterPro" id="IPR009057">
    <property type="entry name" value="Homeodomain-like_sf"/>
</dbReference>
<dbReference type="InterPro" id="IPR001005">
    <property type="entry name" value="SANT/Myb"/>
</dbReference>
<dbReference type="Gene3D" id="1.10.10.60">
    <property type="entry name" value="Homeodomain-like"/>
    <property type="match status" value="1"/>
</dbReference>